<sequence length="433" mass="45272">MTPGEPATCPVSDTAFDKSPFNPNSKEFTLNPNAKSFTPRTPLSAATSPAPSTVQHNGMQTHSPVVAIPQHSVVPAMAQPPIPMQPQYLIPSPGGISVTPPCPPTAGVHQAPKFRKLTVQLRPEFSPSVQVAAATGQPILAPAGITSPPQLAMPYSSPGMVAGGGPPQPGIPYAQIYSIFGPRMVSSQPVGMAPTSHTISYAEYQQMTGHLFISPHMGAAMGPSPHGVPLNTLQNMVPQPSSGPHSASSTPQSQTPGTPLHAPSPVHQPPPAGSHVTPAQTPTGHPGPPHTPQPVIYSQMLPQPSLQHRPHNPNTSQAPHPNQSHPPPHHSSFSGTPHPQPMIFMPHNLHTPHHSMAPPGPLAIHGHPIHGHNPRSHAGTPTHVIPHMPLTIFPTSGNMGPSSTQMVSASVIGHPQGSNQGHHTPGQAYLHSH</sequence>
<evidence type="ECO:0000313" key="2">
    <source>
        <dbReference type="Proteomes" id="UP000694941"/>
    </source>
</evidence>
<reference evidence="3" key="1">
    <citation type="submission" date="2025-08" db="UniProtKB">
        <authorList>
            <consortium name="RefSeq"/>
        </authorList>
    </citation>
    <scope>IDENTIFICATION</scope>
    <source>
        <tissue evidence="3">Muscle</tissue>
    </source>
</reference>
<proteinExistence type="predicted"/>
<feature type="region of interest" description="Disordered" evidence="1">
    <location>
        <begin position="413"/>
        <end position="433"/>
    </location>
</feature>
<feature type="compositionally biased region" description="Polar residues" evidence="1">
    <location>
        <begin position="21"/>
        <end position="58"/>
    </location>
</feature>
<dbReference type="RefSeq" id="XP_013786372.2">
    <property type="nucleotide sequence ID" value="XM_013930918.2"/>
</dbReference>
<gene>
    <name evidence="3" type="primary">LOC106470370</name>
</gene>
<dbReference type="Pfam" id="PF07145">
    <property type="entry name" value="PAM2"/>
    <property type="match status" value="1"/>
</dbReference>
<accession>A0ABM1BPW4</accession>
<feature type="region of interest" description="Disordered" evidence="1">
    <location>
        <begin position="223"/>
        <end position="343"/>
    </location>
</feature>
<feature type="region of interest" description="Disordered" evidence="1">
    <location>
        <begin position="1"/>
        <end position="58"/>
    </location>
</feature>
<evidence type="ECO:0000313" key="3">
    <source>
        <dbReference type="RefSeq" id="XP_013786372.2"/>
    </source>
</evidence>
<dbReference type="InterPro" id="IPR009818">
    <property type="entry name" value="PAM2_motif"/>
</dbReference>
<keyword evidence="2" id="KW-1185">Reference proteome</keyword>
<organism evidence="2 3">
    <name type="scientific">Limulus polyphemus</name>
    <name type="common">Atlantic horseshoe crab</name>
    <dbReference type="NCBI Taxonomy" id="6850"/>
    <lineage>
        <taxon>Eukaryota</taxon>
        <taxon>Metazoa</taxon>
        <taxon>Ecdysozoa</taxon>
        <taxon>Arthropoda</taxon>
        <taxon>Chelicerata</taxon>
        <taxon>Merostomata</taxon>
        <taxon>Xiphosura</taxon>
        <taxon>Limulidae</taxon>
        <taxon>Limulus</taxon>
    </lineage>
</organism>
<dbReference type="Proteomes" id="UP000694941">
    <property type="component" value="Unplaced"/>
</dbReference>
<feature type="compositionally biased region" description="Polar residues" evidence="1">
    <location>
        <begin position="231"/>
        <end position="257"/>
    </location>
</feature>
<dbReference type="GeneID" id="106470370"/>
<evidence type="ECO:0000256" key="1">
    <source>
        <dbReference type="SAM" id="MobiDB-lite"/>
    </source>
</evidence>
<protein>
    <submittedName>
        <fullName evidence="3">Leucine-rich repeat extensin-like protein 3 isoform X2</fullName>
    </submittedName>
</protein>
<name>A0ABM1BPW4_LIMPO</name>